<evidence type="ECO:0000313" key="2">
    <source>
        <dbReference type="EMBL" id="MBB5807526.1"/>
    </source>
</evidence>
<dbReference type="InterPro" id="IPR001932">
    <property type="entry name" value="PPM-type_phosphatase-like_dom"/>
</dbReference>
<feature type="domain" description="PPM-type phosphatase" evidence="1">
    <location>
        <begin position="82"/>
        <end position="323"/>
    </location>
</feature>
<dbReference type="SUPFAM" id="SSF81606">
    <property type="entry name" value="PP2C-like"/>
    <property type="match status" value="1"/>
</dbReference>
<dbReference type="SMART" id="SM00332">
    <property type="entry name" value="PP2Cc"/>
    <property type="match status" value="1"/>
</dbReference>
<dbReference type="InterPro" id="IPR036457">
    <property type="entry name" value="PPM-type-like_dom_sf"/>
</dbReference>
<dbReference type="RefSeq" id="WP_221483759.1">
    <property type="nucleotide sequence ID" value="NZ_JACHMO010000001.1"/>
</dbReference>
<dbReference type="CDD" id="cd00143">
    <property type="entry name" value="PP2Cc"/>
    <property type="match status" value="1"/>
</dbReference>
<dbReference type="Pfam" id="PF13672">
    <property type="entry name" value="PP2C_2"/>
    <property type="match status" value="1"/>
</dbReference>
<dbReference type="Gene3D" id="3.60.40.10">
    <property type="entry name" value="PPM-type phosphatase domain"/>
    <property type="match status" value="1"/>
</dbReference>
<proteinExistence type="predicted"/>
<dbReference type="EMBL" id="JACHMO010000001">
    <property type="protein sequence ID" value="MBB5807526.1"/>
    <property type="molecule type" value="Genomic_DNA"/>
</dbReference>
<evidence type="ECO:0000313" key="3">
    <source>
        <dbReference type="Proteomes" id="UP000552097"/>
    </source>
</evidence>
<dbReference type="Pfam" id="PF12773">
    <property type="entry name" value="DZR"/>
    <property type="match status" value="1"/>
</dbReference>
<sequence>MNALAGSCPACAEPVGLGDRFCEACGTPLLRKGSTSAEAATKDVVRKCPACGAVSGTATEYCDECGLRLPDPADRTTIDLGALAGVSDRGLVHHRNEDAIALGRLLDGTTAAVVCDGVSTTRQPERAARAASEAALAVLLGVDAPVEPVARVRAAVEAAGTAVATLDGSNPSPDGPSCTLVAAYVAGGEVTVGWVGDSRAYWLAGPDGRLLTRDHSWAAEVVAEGLMDEAAAFADRRAHTITRWLGPDTRPDPDVVSVPHDGAGTLLVCSDGLWNEVPEAGRIGEFAAGAGDGATPLAVANRLTEVALAAGGRDNISVVVIPLEGVQV</sequence>
<dbReference type="InterPro" id="IPR025874">
    <property type="entry name" value="DZR"/>
</dbReference>
<evidence type="ECO:0000259" key="1">
    <source>
        <dbReference type="PROSITE" id="PS51746"/>
    </source>
</evidence>
<dbReference type="AlphaFoldDB" id="A0A7W9HSS3"/>
<name>A0A7W9HSS3_9PSEU</name>
<dbReference type="Proteomes" id="UP000552097">
    <property type="component" value="Unassembled WGS sequence"/>
</dbReference>
<reference evidence="2 3" key="1">
    <citation type="submission" date="2020-08" db="EMBL/GenBank/DDBJ databases">
        <title>Sequencing the genomes of 1000 actinobacteria strains.</title>
        <authorList>
            <person name="Klenk H.-P."/>
        </authorList>
    </citation>
    <scope>NUCLEOTIDE SEQUENCE [LARGE SCALE GENOMIC DNA]</scope>
    <source>
        <strain evidence="2 3">DSM 45486</strain>
    </source>
</reference>
<gene>
    <name evidence="2" type="ORF">F4560_007294</name>
</gene>
<keyword evidence="3" id="KW-1185">Reference proteome</keyword>
<organism evidence="2 3">
    <name type="scientific">Saccharothrix ecbatanensis</name>
    <dbReference type="NCBI Taxonomy" id="1105145"/>
    <lineage>
        <taxon>Bacteria</taxon>
        <taxon>Bacillati</taxon>
        <taxon>Actinomycetota</taxon>
        <taxon>Actinomycetes</taxon>
        <taxon>Pseudonocardiales</taxon>
        <taxon>Pseudonocardiaceae</taxon>
        <taxon>Saccharothrix</taxon>
    </lineage>
</organism>
<dbReference type="SMART" id="SM00331">
    <property type="entry name" value="PP2C_SIG"/>
    <property type="match status" value="1"/>
</dbReference>
<dbReference type="PROSITE" id="PS51746">
    <property type="entry name" value="PPM_2"/>
    <property type="match status" value="1"/>
</dbReference>
<comment type="caution">
    <text evidence="2">The sequence shown here is derived from an EMBL/GenBank/DDBJ whole genome shotgun (WGS) entry which is preliminary data.</text>
</comment>
<protein>
    <submittedName>
        <fullName evidence="2">Serine/threonine protein phosphatase PrpC</fullName>
    </submittedName>
</protein>
<accession>A0A7W9HSS3</accession>